<protein>
    <submittedName>
        <fullName evidence="3">Lipopolysaccharide biosynthesis protein</fullName>
    </submittedName>
</protein>
<feature type="region of interest" description="Disordered" evidence="1">
    <location>
        <begin position="222"/>
        <end position="311"/>
    </location>
</feature>
<dbReference type="RefSeq" id="WP_396769185.1">
    <property type="nucleotide sequence ID" value="NZ_JBITLA010000004.1"/>
</dbReference>
<dbReference type="PANTHER" id="PTHR32309:SF13">
    <property type="entry name" value="FERRIC ENTEROBACTIN TRANSPORT PROTEIN FEPE"/>
    <property type="match status" value="1"/>
</dbReference>
<comment type="caution">
    <text evidence="3">The sequence shown here is derived from an EMBL/GenBank/DDBJ whole genome shotgun (WGS) entry which is preliminary data.</text>
</comment>
<sequence length="311" mass="32188">MDLARYRDVIGRRWTIVVALALLGGVVTGVPAAGRDPVYRAETQLLVTFAAEGAAPPQPRPSGPEAGRLMQRRVKTYATMMNTPRLTRPVIDALRLPYTTDDLATRVVASSTVDTLAIDVAVTDRSATLAAAIADALAAELQRIARRDLPPAGLGLKAQVAVVRPAVAPQRPEPVWWPLHALGGVLGGLAIGLGVALVLGYRRACTPVGTDLRTVWAAVRRRPAASGPDRDGPDVDGPALDGPDVDGPESDGGADDPAPAVDRSPSGGDRSDPVRPTPGGAAGATSPAPAQEPGQDDERVSNPAVKARQAP</sequence>
<evidence type="ECO:0000256" key="1">
    <source>
        <dbReference type="SAM" id="MobiDB-lite"/>
    </source>
</evidence>
<gene>
    <name evidence="3" type="ORF">ACIBP4_13885</name>
</gene>
<evidence type="ECO:0000313" key="4">
    <source>
        <dbReference type="Proteomes" id="UP001612812"/>
    </source>
</evidence>
<dbReference type="InterPro" id="IPR050445">
    <property type="entry name" value="Bact_polysacc_biosynth/exp"/>
</dbReference>
<name>A0ABW7ZL46_9ACTN</name>
<keyword evidence="2" id="KW-0472">Membrane</keyword>
<feature type="compositionally biased region" description="Low complexity" evidence="1">
    <location>
        <begin position="277"/>
        <end position="289"/>
    </location>
</feature>
<proteinExistence type="predicted"/>
<keyword evidence="2" id="KW-0812">Transmembrane</keyword>
<dbReference type="PANTHER" id="PTHR32309">
    <property type="entry name" value="TYROSINE-PROTEIN KINASE"/>
    <property type="match status" value="1"/>
</dbReference>
<evidence type="ECO:0000256" key="2">
    <source>
        <dbReference type="SAM" id="Phobius"/>
    </source>
</evidence>
<reference evidence="3 4" key="1">
    <citation type="submission" date="2024-10" db="EMBL/GenBank/DDBJ databases">
        <title>The Natural Products Discovery Center: Release of the First 8490 Sequenced Strains for Exploring Actinobacteria Biosynthetic Diversity.</title>
        <authorList>
            <person name="Kalkreuter E."/>
            <person name="Kautsar S.A."/>
            <person name="Yang D."/>
            <person name="Bader C.D."/>
            <person name="Teijaro C.N."/>
            <person name="Fluegel L."/>
            <person name="Davis C.M."/>
            <person name="Simpson J.R."/>
            <person name="Lauterbach L."/>
            <person name="Steele A.D."/>
            <person name="Gui C."/>
            <person name="Meng S."/>
            <person name="Li G."/>
            <person name="Viehrig K."/>
            <person name="Ye F."/>
            <person name="Su P."/>
            <person name="Kiefer A.F."/>
            <person name="Nichols A."/>
            <person name="Cepeda A.J."/>
            <person name="Yan W."/>
            <person name="Fan B."/>
            <person name="Jiang Y."/>
            <person name="Adhikari A."/>
            <person name="Zheng C.-J."/>
            <person name="Schuster L."/>
            <person name="Cowan T.M."/>
            <person name="Smanski M.J."/>
            <person name="Chevrette M.G."/>
            <person name="De Carvalho L.P.S."/>
            <person name="Shen B."/>
        </authorList>
    </citation>
    <scope>NUCLEOTIDE SEQUENCE [LARGE SCALE GENOMIC DNA]</scope>
    <source>
        <strain evidence="3 4">NPDC049845</strain>
    </source>
</reference>
<feature type="transmembrane region" description="Helical" evidence="2">
    <location>
        <begin position="175"/>
        <end position="199"/>
    </location>
</feature>
<keyword evidence="4" id="KW-1185">Reference proteome</keyword>
<feature type="compositionally biased region" description="Acidic residues" evidence="1">
    <location>
        <begin position="243"/>
        <end position="254"/>
    </location>
</feature>
<dbReference type="EMBL" id="JBITLE010000004">
    <property type="protein sequence ID" value="MFI7263370.1"/>
    <property type="molecule type" value="Genomic_DNA"/>
</dbReference>
<dbReference type="Proteomes" id="UP001612812">
    <property type="component" value="Unassembled WGS sequence"/>
</dbReference>
<accession>A0ABW7ZL46</accession>
<organism evidence="3 4">
    <name type="scientific">Micromonospora maritima</name>
    <dbReference type="NCBI Taxonomy" id="986711"/>
    <lineage>
        <taxon>Bacteria</taxon>
        <taxon>Bacillati</taxon>
        <taxon>Actinomycetota</taxon>
        <taxon>Actinomycetes</taxon>
        <taxon>Micromonosporales</taxon>
        <taxon>Micromonosporaceae</taxon>
        <taxon>Micromonospora</taxon>
    </lineage>
</organism>
<evidence type="ECO:0000313" key="3">
    <source>
        <dbReference type="EMBL" id="MFI7263370.1"/>
    </source>
</evidence>
<keyword evidence="2" id="KW-1133">Transmembrane helix</keyword>